<name>A0A2I2Y6K2_GORGO</name>
<organism evidence="1 2">
    <name type="scientific">Gorilla gorilla gorilla</name>
    <name type="common">Western lowland gorilla</name>
    <dbReference type="NCBI Taxonomy" id="9595"/>
    <lineage>
        <taxon>Eukaryota</taxon>
        <taxon>Metazoa</taxon>
        <taxon>Chordata</taxon>
        <taxon>Craniata</taxon>
        <taxon>Vertebrata</taxon>
        <taxon>Euteleostomi</taxon>
        <taxon>Mammalia</taxon>
        <taxon>Eutheria</taxon>
        <taxon>Euarchontoglires</taxon>
        <taxon>Primates</taxon>
        <taxon>Haplorrhini</taxon>
        <taxon>Catarrhini</taxon>
        <taxon>Hominidae</taxon>
        <taxon>Gorilla</taxon>
    </lineage>
</organism>
<reference evidence="1" key="4">
    <citation type="submission" date="2025-09" db="UniProtKB">
        <authorList>
            <consortium name="Ensembl"/>
        </authorList>
    </citation>
    <scope>IDENTIFICATION</scope>
</reference>
<dbReference type="Bgee" id="ENSGGOG00000008063">
    <property type="expression patterns" value="Expressed in heart and 6 other cell types or tissues"/>
</dbReference>
<dbReference type="Ensembl" id="ENSGGOT00000054054.1">
    <property type="protein sequence ID" value="ENSGGOP00000030545.1"/>
    <property type="gene ID" value="ENSGGOG00000008063.3"/>
</dbReference>
<reference evidence="1" key="3">
    <citation type="submission" date="2025-08" db="UniProtKB">
        <authorList>
            <consortium name="Ensembl"/>
        </authorList>
    </citation>
    <scope>IDENTIFICATION</scope>
</reference>
<evidence type="ECO:0000313" key="2">
    <source>
        <dbReference type="Proteomes" id="UP000001519"/>
    </source>
</evidence>
<accession>A0A2I2Y6K2</accession>
<reference evidence="1 2" key="2">
    <citation type="journal article" date="2012" name="Nature">
        <title>Insights into hominid evolution from the gorilla genome sequence.</title>
        <authorList>
            <person name="Scally A."/>
            <person name="Dutheil J.Y."/>
            <person name="Hillier L.W."/>
            <person name="Jordan G.E."/>
            <person name="Goodhead I."/>
            <person name="Herrero J."/>
            <person name="Hobolth A."/>
            <person name="Lappalainen T."/>
            <person name="Mailund T."/>
            <person name="Marques-Bonet T."/>
            <person name="McCarthy S."/>
            <person name="Montgomery S.H."/>
            <person name="Schwalie P.C."/>
            <person name="Tang Y.A."/>
            <person name="Ward M.C."/>
            <person name="Xue Y."/>
            <person name="Yngvadottir B."/>
            <person name="Alkan C."/>
            <person name="Andersen L.N."/>
            <person name="Ayub Q."/>
            <person name="Ball E.V."/>
            <person name="Beal K."/>
            <person name="Bradley B.J."/>
            <person name="Chen Y."/>
            <person name="Clee C.M."/>
            <person name="Fitzgerald S."/>
            <person name="Graves T.A."/>
            <person name="Gu Y."/>
            <person name="Heath P."/>
            <person name="Heger A."/>
            <person name="Karakoc E."/>
            <person name="Kolb-Kokocinski A."/>
            <person name="Laird G.K."/>
            <person name="Lunter G."/>
            <person name="Meader S."/>
            <person name="Mort M."/>
            <person name="Mullikin J.C."/>
            <person name="Munch K."/>
            <person name="O'Connor T.D."/>
            <person name="Phillips A.D."/>
            <person name="Prado-Martinez J."/>
            <person name="Rogers A.S."/>
            <person name="Sajjadian S."/>
            <person name="Schmidt D."/>
            <person name="Shaw K."/>
            <person name="Simpson J.T."/>
            <person name="Stenson P.D."/>
            <person name="Turner D.J."/>
            <person name="Vigilant L."/>
            <person name="Vilella A.J."/>
            <person name="Whitener W."/>
            <person name="Zhu B."/>
            <person name="Cooper D.N."/>
            <person name="de Jong P."/>
            <person name="Dermitzakis E.T."/>
            <person name="Eichler E.E."/>
            <person name="Flicek P."/>
            <person name="Goldman N."/>
            <person name="Mundy N.I."/>
            <person name="Ning Z."/>
            <person name="Odom D.T."/>
            <person name="Ponting C.P."/>
            <person name="Quail M.A."/>
            <person name="Ryder O.A."/>
            <person name="Searle S.M."/>
            <person name="Warren W.C."/>
            <person name="Wilson R.K."/>
            <person name="Schierup M.H."/>
            <person name="Rogers J."/>
            <person name="Tyler-Smith C."/>
            <person name="Durbin R."/>
        </authorList>
    </citation>
    <scope>NUCLEOTIDE SEQUENCE [LARGE SCALE GENOMIC DNA]</scope>
</reference>
<dbReference type="EMBL" id="CABD030120993">
    <property type="status" value="NOT_ANNOTATED_CDS"/>
    <property type="molecule type" value="Genomic_DNA"/>
</dbReference>
<protein>
    <submittedName>
        <fullName evidence="1">Apolipoprotein L4</fullName>
    </submittedName>
</protein>
<evidence type="ECO:0000313" key="1">
    <source>
        <dbReference type="Ensembl" id="ENSGGOP00000030545.1"/>
    </source>
</evidence>
<dbReference type="AlphaFoldDB" id="A0A2I2Y6K2"/>
<sequence length="107" mass="11390">MGSWVQLITSVGTSGLFLGVRVREEGAGMRCSKTIQAGQWLDSSKGPLGPSPLPVPTAGFSSSFCVHYVNLLPGVLVLSVTSQYPHRSVAFCQLAAHDWPRLSCVCV</sequence>
<dbReference type="GeneTree" id="ENSGT01030000234599"/>
<reference evidence="2" key="1">
    <citation type="submission" date="2011-05" db="EMBL/GenBank/DDBJ databases">
        <title>Insights into the evolution of the great apes provided by the gorilla genome.</title>
        <authorList>
            <person name="Scally A."/>
        </authorList>
    </citation>
    <scope>NUCLEOTIDE SEQUENCE [LARGE SCALE GENOMIC DNA]</scope>
</reference>
<dbReference type="Proteomes" id="UP000001519">
    <property type="component" value="Chromosome 22"/>
</dbReference>
<proteinExistence type="predicted"/>
<keyword evidence="2" id="KW-1185">Reference proteome</keyword>